<accession>A0A4U2YHB8</accession>
<gene>
    <name evidence="2" type="ORF">FC770_16410</name>
</gene>
<keyword evidence="3" id="KW-1185">Reference proteome</keyword>
<evidence type="ECO:0000259" key="1">
    <source>
        <dbReference type="Pfam" id="PF08241"/>
    </source>
</evidence>
<dbReference type="Pfam" id="PF08241">
    <property type="entry name" value="Methyltransf_11"/>
    <property type="match status" value="1"/>
</dbReference>
<organism evidence="2 3">
    <name type="scientific">Nocardioides jishulii</name>
    <dbReference type="NCBI Taxonomy" id="2575440"/>
    <lineage>
        <taxon>Bacteria</taxon>
        <taxon>Bacillati</taxon>
        <taxon>Actinomycetota</taxon>
        <taxon>Actinomycetes</taxon>
        <taxon>Propionibacteriales</taxon>
        <taxon>Nocardioidaceae</taxon>
        <taxon>Nocardioides</taxon>
    </lineage>
</organism>
<dbReference type="SUPFAM" id="SSF53335">
    <property type="entry name" value="S-adenosyl-L-methionine-dependent methyltransferases"/>
    <property type="match status" value="1"/>
</dbReference>
<proteinExistence type="predicted"/>
<keyword evidence="2" id="KW-0489">Methyltransferase</keyword>
<name>A0A4U2YHB8_9ACTN</name>
<sequence length="266" mass="29792">MSHSPASHTGPMHPTRRMEPMDDRQQLENYFATVDEAQLRLKATKPSDSRLRVAAKRLVPMDRRSQARMAVTNAVRPLERRKAARIEATTPRLRLHLGSGGEHKEGWINVDCVGDPVELAWNLAHGIPFGDASAEAIFHEHLFEHIPLRAGVGLMDECFRVLKPGGILRVGVPDAGALIRSYVGDGEYVDALHPGRPTGLIAVQELFYWHEHVTMFDDETLAMVFRAGGFPDPVRRKYGDTDLEWVPDTDTRASQTLYMEARKPLG</sequence>
<dbReference type="AlphaFoldDB" id="A0A4U2YHB8"/>
<evidence type="ECO:0000313" key="3">
    <source>
        <dbReference type="Proteomes" id="UP000307808"/>
    </source>
</evidence>
<keyword evidence="2" id="KW-0808">Transferase</keyword>
<evidence type="ECO:0000313" key="2">
    <source>
        <dbReference type="EMBL" id="TKI60379.1"/>
    </source>
</evidence>
<comment type="caution">
    <text evidence="2">The sequence shown here is derived from an EMBL/GenBank/DDBJ whole genome shotgun (WGS) entry which is preliminary data.</text>
</comment>
<protein>
    <submittedName>
        <fullName evidence="2">Methyltransferase domain-containing protein</fullName>
    </submittedName>
</protein>
<dbReference type="Proteomes" id="UP000307808">
    <property type="component" value="Unassembled WGS sequence"/>
</dbReference>
<dbReference type="InterPro" id="IPR013216">
    <property type="entry name" value="Methyltransf_11"/>
</dbReference>
<reference evidence="2 3" key="1">
    <citation type="submission" date="2019-04" db="EMBL/GenBank/DDBJ databases">
        <authorList>
            <person name="Dong K."/>
        </authorList>
    </citation>
    <scope>NUCLEOTIDE SEQUENCE [LARGE SCALE GENOMIC DNA]</scope>
    <source>
        <strain evidence="3">dk3543</strain>
    </source>
</reference>
<dbReference type="GO" id="GO:0008757">
    <property type="term" value="F:S-adenosylmethionine-dependent methyltransferase activity"/>
    <property type="evidence" value="ECO:0007669"/>
    <property type="project" value="InterPro"/>
</dbReference>
<dbReference type="OrthoDB" id="9810247at2"/>
<dbReference type="Gene3D" id="3.40.50.150">
    <property type="entry name" value="Vaccinia Virus protein VP39"/>
    <property type="match status" value="1"/>
</dbReference>
<dbReference type="GO" id="GO:0032259">
    <property type="term" value="P:methylation"/>
    <property type="evidence" value="ECO:0007669"/>
    <property type="project" value="UniProtKB-KW"/>
</dbReference>
<dbReference type="EMBL" id="SZPY01000005">
    <property type="protein sequence ID" value="TKI60379.1"/>
    <property type="molecule type" value="Genomic_DNA"/>
</dbReference>
<feature type="domain" description="Methyltransferase type 11" evidence="1">
    <location>
        <begin position="124"/>
        <end position="168"/>
    </location>
</feature>
<dbReference type="InterPro" id="IPR029063">
    <property type="entry name" value="SAM-dependent_MTases_sf"/>
</dbReference>